<evidence type="ECO:0000259" key="1">
    <source>
        <dbReference type="SMART" id="SM00953"/>
    </source>
</evidence>
<reference evidence="2 3" key="1">
    <citation type="submission" date="2019-09" db="EMBL/GenBank/DDBJ databases">
        <title>YIM 132180 draft genome.</title>
        <authorList>
            <person name="Zhang K."/>
        </authorList>
    </citation>
    <scope>NUCLEOTIDE SEQUENCE [LARGE SCALE GENOMIC DNA]</scope>
    <source>
        <strain evidence="2 3">YIM 132180</strain>
    </source>
</reference>
<organism evidence="2 3">
    <name type="scientific">Plantimonas leprariae</name>
    <dbReference type="NCBI Taxonomy" id="2615207"/>
    <lineage>
        <taxon>Bacteria</taxon>
        <taxon>Pseudomonadati</taxon>
        <taxon>Pseudomonadota</taxon>
        <taxon>Alphaproteobacteria</taxon>
        <taxon>Hyphomicrobiales</taxon>
        <taxon>Aurantimonadaceae</taxon>
        <taxon>Plantimonas</taxon>
    </lineage>
</organism>
<gene>
    <name evidence="2" type="ORF">F6X38_22415</name>
</gene>
<dbReference type="Proteomes" id="UP000432089">
    <property type="component" value="Unassembled WGS sequence"/>
</dbReference>
<proteinExistence type="predicted"/>
<protein>
    <submittedName>
        <fullName evidence="2">RES family NAD+ phosphorylase</fullName>
    </submittedName>
</protein>
<dbReference type="SMART" id="SM00953">
    <property type="entry name" value="RES"/>
    <property type="match status" value="1"/>
</dbReference>
<dbReference type="InterPro" id="IPR014914">
    <property type="entry name" value="RES_dom"/>
</dbReference>
<evidence type="ECO:0000313" key="2">
    <source>
        <dbReference type="EMBL" id="KAB0676018.1"/>
    </source>
</evidence>
<dbReference type="RefSeq" id="WP_150973823.1">
    <property type="nucleotide sequence ID" value="NZ_VZDO01000027.1"/>
</dbReference>
<sequence length="183" mass="21039">MQDRRARDLELLDLIDSHDGIPFEGDVWRIVREERDVLQGYPAGARWDPGTFDVLYTALERDGALAEIHFHLSRQPVFPSKLRSMLHRLSVRTSRTLKIADLEALEGLGVSRDSYQTLNYDRCQEIGDAAQFLGFDGILAPSARWSCQNLVLFVDRLGPDDLQIVESEPIDWKAWRESQRKSR</sequence>
<dbReference type="Pfam" id="PF08808">
    <property type="entry name" value="RES"/>
    <property type="match status" value="1"/>
</dbReference>
<comment type="caution">
    <text evidence="2">The sequence shown here is derived from an EMBL/GenBank/DDBJ whole genome shotgun (WGS) entry which is preliminary data.</text>
</comment>
<evidence type="ECO:0000313" key="3">
    <source>
        <dbReference type="Proteomes" id="UP000432089"/>
    </source>
</evidence>
<keyword evidence="3" id="KW-1185">Reference proteome</keyword>
<accession>A0A7V7TUC6</accession>
<name>A0A7V7TUC6_9HYPH</name>
<feature type="domain" description="RES" evidence="1">
    <location>
        <begin position="36"/>
        <end position="168"/>
    </location>
</feature>
<dbReference type="EMBL" id="VZDO01000027">
    <property type="protein sequence ID" value="KAB0676018.1"/>
    <property type="molecule type" value="Genomic_DNA"/>
</dbReference>
<dbReference type="AlphaFoldDB" id="A0A7V7TUC6"/>